<sequence length="134" mass="14606">MTYKGGEMSLMKEGKTTLNAPDQALNLDLPITVYCEPDAPDHVSTRVGMEENEEEKGIDNIDQKCPFYNLTPPPEATTAENFHLYAGAPKKRSSPGVKFTSGPPFPVVGSLVYCESSSLDHAAIESGCRRIIDE</sequence>
<reference evidence="1" key="1">
    <citation type="submission" date="2020-11" db="EMBL/GenBank/DDBJ databases">
        <authorList>
            <person name="Tran Van P."/>
        </authorList>
    </citation>
    <scope>NUCLEOTIDE SEQUENCE</scope>
</reference>
<gene>
    <name evidence="1" type="ORF">TCEB3V08_LOCUS8767</name>
</gene>
<proteinExistence type="predicted"/>
<evidence type="ECO:0000313" key="1">
    <source>
        <dbReference type="EMBL" id="CAD7406936.1"/>
    </source>
</evidence>
<dbReference type="AlphaFoldDB" id="A0A7R9H2P1"/>
<organism evidence="1">
    <name type="scientific">Timema cristinae</name>
    <name type="common">Walking stick</name>
    <dbReference type="NCBI Taxonomy" id="61476"/>
    <lineage>
        <taxon>Eukaryota</taxon>
        <taxon>Metazoa</taxon>
        <taxon>Ecdysozoa</taxon>
        <taxon>Arthropoda</taxon>
        <taxon>Hexapoda</taxon>
        <taxon>Insecta</taxon>
        <taxon>Pterygota</taxon>
        <taxon>Neoptera</taxon>
        <taxon>Polyneoptera</taxon>
        <taxon>Phasmatodea</taxon>
        <taxon>Timematodea</taxon>
        <taxon>Timematoidea</taxon>
        <taxon>Timematidae</taxon>
        <taxon>Timema</taxon>
    </lineage>
</organism>
<name>A0A7R9H2P1_TIMCR</name>
<protein>
    <submittedName>
        <fullName evidence="1">Uncharacterized protein</fullName>
    </submittedName>
</protein>
<dbReference type="EMBL" id="OC319998">
    <property type="protein sequence ID" value="CAD7406936.1"/>
    <property type="molecule type" value="Genomic_DNA"/>
</dbReference>
<accession>A0A7R9H2P1</accession>